<comment type="caution">
    <text evidence="2">The sequence shown here is derived from an EMBL/GenBank/DDBJ whole genome shotgun (WGS) entry which is preliminary data.</text>
</comment>
<accession>A0AAV9GCJ4</accession>
<keyword evidence="3" id="KW-1185">Reference proteome</keyword>
<gene>
    <name evidence="2" type="ORF">QBC34DRAFT_163813</name>
</gene>
<feature type="compositionally biased region" description="Low complexity" evidence="1">
    <location>
        <begin position="62"/>
        <end position="71"/>
    </location>
</feature>
<feature type="region of interest" description="Disordered" evidence="1">
    <location>
        <begin position="1"/>
        <end position="134"/>
    </location>
</feature>
<proteinExistence type="predicted"/>
<dbReference type="Proteomes" id="UP001321760">
    <property type="component" value="Unassembled WGS sequence"/>
</dbReference>
<evidence type="ECO:0000256" key="1">
    <source>
        <dbReference type="SAM" id="MobiDB-lite"/>
    </source>
</evidence>
<name>A0AAV9GCJ4_9PEZI</name>
<dbReference type="AlphaFoldDB" id="A0AAV9GCJ4"/>
<dbReference type="EMBL" id="MU865964">
    <property type="protein sequence ID" value="KAK4445620.1"/>
    <property type="molecule type" value="Genomic_DNA"/>
</dbReference>
<evidence type="ECO:0000313" key="3">
    <source>
        <dbReference type="Proteomes" id="UP001321760"/>
    </source>
</evidence>
<sequence length="256" mass="27920">MSDASAPRFPPPPLAPIRTRGQPRTTPEPVPLPMIRPREGPLHSRHIIPVSRFSVDSDRSSFSDASTFSQRGTPVIGLGLRPAPQRRNTNTFRASMAPIPGSPTDETDNGDSLSPIMSGAPPAPSYPPKLKVSTPYSPVDDSIPDEHKRVPGLIPRSPLSPVAASLASMARRAVRRPVPPPIVVQPLPKSKFNKDFESPVSAQSVVIGIETLPVPAQEEKPKPKRKTVWGFNVEGWWDLGLLERMNTVRRKGTVKK</sequence>
<reference evidence="2" key="1">
    <citation type="journal article" date="2023" name="Mol. Phylogenet. Evol.">
        <title>Genome-scale phylogeny and comparative genomics of the fungal order Sordariales.</title>
        <authorList>
            <person name="Hensen N."/>
            <person name="Bonometti L."/>
            <person name="Westerberg I."/>
            <person name="Brannstrom I.O."/>
            <person name="Guillou S."/>
            <person name="Cros-Aarteil S."/>
            <person name="Calhoun S."/>
            <person name="Haridas S."/>
            <person name="Kuo A."/>
            <person name="Mondo S."/>
            <person name="Pangilinan J."/>
            <person name="Riley R."/>
            <person name="LaButti K."/>
            <person name="Andreopoulos B."/>
            <person name="Lipzen A."/>
            <person name="Chen C."/>
            <person name="Yan M."/>
            <person name="Daum C."/>
            <person name="Ng V."/>
            <person name="Clum A."/>
            <person name="Steindorff A."/>
            <person name="Ohm R.A."/>
            <person name="Martin F."/>
            <person name="Silar P."/>
            <person name="Natvig D.O."/>
            <person name="Lalanne C."/>
            <person name="Gautier V."/>
            <person name="Ament-Velasquez S.L."/>
            <person name="Kruys A."/>
            <person name="Hutchinson M.I."/>
            <person name="Powell A.J."/>
            <person name="Barry K."/>
            <person name="Miller A.N."/>
            <person name="Grigoriev I.V."/>
            <person name="Debuchy R."/>
            <person name="Gladieux P."/>
            <person name="Hiltunen Thoren M."/>
            <person name="Johannesson H."/>
        </authorList>
    </citation>
    <scope>NUCLEOTIDE SEQUENCE</scope>
    <source>
        <strain evidence="2">PSN243</strain>
    </source>
</reference>
<organism evidence="2 3">
    <name type="scientific">Podospora aff. communis PSN243</name>
    <dbReference type="NCBI Taxonomy" id="3040156"/>
    <lineage>
        <taxon>Eukaryota</taxon>
        <taxon>Fungi</taxon>
        <taxon>Dikarya</taxon>
        <taxon>Ascomycota</taxon>
        <taxon>Pezizomycotina</taxon>
        <taxon>Sordariomycetes</taxon>
        <taxon>Sordariomycetidae</taxon>
        <taxon>Sordariales</taxon>
        <taxon>Podosporaceae</taxon>
        <taxon>Podospora</taxon>
    </lineage>
</organism>
<reference evidence="2" key="2">
    <citation type="submission" date="2023-05" db="EMBL/GenBank/DDBJ databases">
        <authorList>
            <consortium name="Lawrence Berkeley National Laboratory"/>
            <person name="Steindorff A."/>
            <person name="Hensen N."/>
            <person name="Bonometti L."/>
            <person name="Westerberg I."/>
            <person name="Brannstrom I.O."/>
            <person name="Guillou S."/>
            <person name="Cros-Aarteil S."/>
            <person name="Calhoun S."/>
            <person name="Haridas S."/>
            <person name="Kuo A."/>
            <person name="Mondo S."/>
            <person name="Pangilinan J."/>
            <person name="Riley R."/>
            <person name="Labutti K."/>
            <person name="Andreopoulos B."/>
            <person name="Lipzen A."/>
            <person name="Chen C."/>
            <person name="Yanf M."/>
            <person name="Daum C."/>
            <person name="Ng V."/>
            <person name="Clum A."/>
            <person name="Ohm R."/>
            <person name="Martin F."/>
            <person name="Silar P."/>
            <person name="Natvig D."/>
            <person name="Lalanne C."/>
            <person name="Gautier V."/>
            <person name="Ament-Velasquez S.L."/>
            <person name="Kruys A."/>
            <person name="Hutchinson M.I."/>
            <person name="Powell A.J."/>
            <person name="Barry K."/>
            <person name="Miller A.N."/>
            <person name="Grigoriev I.V."/>
            <person name="Debuchy R."/>
            <person name="Gladieux P."/>
            <person name="Thoren M.H."/>
            <person name="Johannesson H."/>
        </authorList>
    </citation>
    <scope>NUCLEOTIDE SEQUENCE</scope>
    <source>
        <strain evidence="2">PSN243</strain>
    </source>
</reference>
<protein>
    <submittedName>
        <fullName evidence="2">Uncharacterized protein</fullName>
    </submittedName>
</protein>
<evidence type="ECO:0000313" key="2">
    <source>
        <dbReference type="EMBL" id="KAK4445620.1"/>
    </source>
</evidence>